<feature type="non-terminal residue" evidence="1">
    <location>
        <position position="62"/>
    </location>
</feature>
<reference evidence="1 2" key="1">
    <citation type="journal article" date="2018" name="Sci. Rep.">
        <title>Genomic signatures of local adaptation to the degree of environmental predictability in rotifers.</title>
        <authorList>
            <person name="Franch-Gras L."/>
            <person name="Hahn C."/>
            <person name="Garcia-Roger E.M."/>
            <person name="Carmona M.J."/>
            <person name="Serra M."/>
            <person name="Gomez A."/>
        </authorList>
    </citation>
    <scope>NUCLEOTIDE SEQUENCE [LARGE SCALE GENOMIC DNA]</scope>
    <source>
        <strain evidence="1">HYR1</strain>
    </source>
</reference>
<proteinExistence type="predicted"/>
<accession>A0A3M7RLQ8</accession>
<comment type="caution">
    <text evidence="1">The sequence shown here is derived from an EMBL/GenBank/DDBJ whole genome shotgun (WGS) entry which is preliminary data.</text>
</comment>
<keyword evidence="2" id="KW-1185">Reference proteome</keyword>
<gene>
    <name evidence="1" type="ORF">BpHYR1_021805</name>
</gene>
<protein>
    <submittedName>
        <fullName evidence="1">Uncharacterized protein</fullName>
    </submittedName>
</protein>
<name>A0A3M7RLQ8_BRAPC</name>
<sequence length="62" mass="7128">MNVCPRKICGFIVIENQIYGTSIRSKGKVRINSNNKQLKLESIRVYKIETKGKQDKKGEMIT</sequence>
<dbReference type="AlphaFoldDB" id="A0A3M7RLQ8"/>
<dbReference type="Proteomes" id="UP000276133">
    <property type="component" value="Unassembled WGS sequence"/>
</dbReference>
<dbReference type="EMBL" id="REGN01003129">
    <property type="protein sequence ID" value="RNA24399.1"/>
    <property type="molecule type" value="Genomic_DNA"/>
</dbReference>
<organism evidence="1 2">
    <name type="scientific">Brachionus plicatilis</name>
    <name type="common">Marine rotifer</name>
    <name type="synonym">Brachionus muelleri</name>
    <dbReference type="NCBI Taxonomy" id="10195"/>
    <lineage>
        <taxon>Eukaryota</taxon>
        <taxon>Metazoa</taxon>
        <taxon>Spiralia</taxon>
        <taxon>Gnathifera</taxon>
        <taxon>Rotifera</taxon>
        <taxon>Eurotatoria</taxon>
        <taxon>Monogononta</taxon>
        <taxon>Pseudotrocha</taxon>
        <taxon>Ploima</taxon>
        <taxon>Brachionidae</taxon>
        <taxon>Brachionus</taxon>
    </lineage>
</organism>
<evidence type="ECO:0000313" key="2">
    <source>
        <dbReference type="Proteomes" id="UP000276133"/>
    </source>
</evidence>
<evidence type="ECO:0000313" key="1">
    <source>
        <dbReference type="EMBL" id="RNA24399.1"/>
    </source>
</evidence>